<accession>A0A9Q3JVA6</accession>
<name>A0A9Q3JVA6_9BASI</name>
<keyword evidence="2" id="KW-1185">Reference proteome</keyword>
<protein>
    <submittedName>
        <fullName evidence="1">Uncharacterized protein</fullName>
    </submittedName>
</protein>
<proteinExistence type="predicted"/>
<gene>
    <name evidence="1" type="ORF">O181_108724</name>
</gene>
<evidence type="ECO:0000313" key="1">
    <source>
        <dbReference type="EMBL" id="MBW0569009.1"/>
    </source>
</evidence>
<organism evidence="1 2">
    <name type="scientific">Austropuccinia psidii MF-1</name>
    <dbReference type="NCBI Taxonomy" id="1389203"/>
    <lineage>
        <taxon>Eukaryota</taxon>
        <taxon>Fungi</taxon>
        <taxon>Dikarya</taxon>
        <taxon>Basidiomycota</taxon>
        <taxon>Pucciniomycotina</taxon>
        <taxon>Pucciniomycetes</taxon>
        <taxon>Pucciniales</taxon>
        <taxon>Sphaerophragmiaceae</taxon>
        <taxon>Austropuccinia</taxon>
    </lineage>
</organism>
<reference evidence="1" key="1">
    <citation type="submission" date="2021-03" db="EMBL/GenBank/DDBJ databases">
        <title>Draft genome sequence of rust myrtle Austropuccinia psidii MF-1, a brazilian biotype.</title>
        <authorList>
            <person name="Quecine M.C."/>
            <person name="Pachon D.M.R."/>
            <person name="Bonatelli M.L."/>
            <person name="Correr F.H."/>
            <person name="Franceschini L.M."/>
            <person name="Leite T.F."/>
            <person name="Margarido G.R.A."/>
            <person name="Almeida C.A."/>
            <person name="Ferrarezi J.A."/>
            <person name="Labate C.A."/>
        </authorList>
    </citation>
    <scope>NUCLEOTIDE SEQUENCE</scope>
    <source>
        <strain evidence="1">MF-1</strain>
    </source>
</reference>
<comment type="caution">
    <text evidence="1">The sequence shown here is derived from an EMBL/GenBank/DDBJ whole genome shotgun (WGS) entry which is preliminary data.</text>
</comment>
<sequence>MKLDQITSDNTRQTRLWKELTQTEDNQKTDVINSIQTLQHEFRNYQRCNNSKMNDIEQLIYNLPRISAPLNQNEDTRIPNPQVLEVQNSQLKSELYTSIHNFEPSMGQALLKEVPKLK</sequence>
<dbReference type="Proteomes" id="UP000765509">
    <property type="component" value="Unassembled WGS sequence"/>
</dbReference>
<dbReference type="EMBL" id="AVOT02083651">
    <property type="protein sequence ID" value="MBW0569009.1"/>
    <property type="molecule type" value="Genomic_DNA"/>
</dbReference>
<evidence type="ECO:0000313" key="2">
    <source>
        <dbReference type="Proteomes" id="UP000765509"/>
    </source>
</evidence>
<dbReference type="AlphaFoldDB" id="A0A9Q3JVA6"/>